<gene>
    <name evidence="2" type="ORF">AXW67_36445</name>
</gene>
<dbReference type="GeneID" id="32584470"/>
<feature type="transmembrane region" description="Helical" evidence="1">
    <location>
        <begin position="447"/>
        <end position="467"/>
    </location>
</feature>
<keyword evidence="3" id="KW-1185">Reference proteome</keyword>
<feature type="transmembrane region" description="Helical" evidence="1">
    <location>
        <begin position="296"/>
        <end position="324"/>
    </location>
</feature>
<accession>A0A176ZFN6</accession>
<feature type="transmembrane region" description="Helical" evidence="1">
    <location>
        <begin position="43"/>
        <end position="70"/>
    </location>
</feature>
<feature type="transmembrane region" description="Helical" evidence="1">
    <location>
        <begin position="380"/>
        <end position="398"/>
    </location>
</feature>
<keyword evidence="1" id="KW-0472">Membrane</keyword>
<proteinExistence type="predicted"/>
<dbReference type="RefSeq" id="WP_063676815.1">
    <property type="nucleotide sequence ID" value="NZ_LSEF01000025.1"/>
</dbReference>
<feature type="transmembrane region" description="Helical" evidence="1">
    <location>
        <begin position="253"/>
        <end position="276"/>
    </location>
</feature>
<dbReference type="Proteomes" id="UP000077173">
    <property type="component" value="Unassembled WGS sequence"/>
</dbReference>
<feature type="transmembrane region" description="Helical" evidence="1">
    <location>
        <begin position="121"/>
        <end position="140"/>
    </location>
</feature>
<keyword evidence="1" id="KW-0812">Transmembrane</keyword>
<dbReference type="EMBL" id="LSEF01000025">
    <property type="protein sequence ID" value="OAF19287.1"/>
    <property type="molecule type" value="Genomic_DNA"/>
</dbReference>
<name>A0A176ZFN6_9BRAD</name>
<feature type="transmembrane region" description="Helical" evidence="1">
    <location>
        <begin position="152"/>
        <end position="172"/>
    </location>
</feature>
<evidence type="ECO:0000256" key="1">
    <source>
        <dbReference type="SAM" id="Phobius"/>
    </source>
</evidence>
<comment type="caution">
    <text evidence="2">The sequence shown here is derived from an EMBL/GenBank/DDBJ whole genome shotgun (WGS) entry which is preliminary data.</text>
</comment>
<reference evidence="2 3" key="1">
    <citation type="submission" date="2016-02" db="EMBL/GenBank/DDBJ databases">
        <title>Draft genome sequence of the strain BR 10247T Bradyrhizobium neotropicale isolated from nodules of Centrolobium paraense.</title>
        <authorList>
            <person name="Simoes-Araujo J.L."/>
            <person name="Barauna A.C."/>
            <person name="Silva K."/>
            <person name="Zilli J.E."/>
        </authorList>
    </citation>
    <scope>NUCLEOTIDE SEQUENCE [LARGE SCALE GENOMIC DNA]</scope>
    <source>
        <strain evidence="2 3">BR 10247</strain>
    </source>
</reference>
<feature type="transmembrane region" description="Helical" evidence="1">
    <location>
        <begin position="418"/>
        <end position="435"/>
    </location>
</feature>
<feature type="transmembrane region" description="Helical" evidence="1">
    <location>
        <begin position="82"/>
        <end position="101"/>
    </location>
</feature>
<protein>
    <submittedName>
        <fullName evidence="2">Uncharacterized protein</fullName>
    </submittedName>
</protein>
<organism evidence="2 3">
    <name type="scientific">Bradyrhizobium neotropicale</name>
    <dbReference type="NCBI Taxonomy" id="1497615"/>
    <lineage>
        <taxon>Bacteria</taxon>
        <taxon>Pseudomonadati</taxon>
        <taxon>Pseudomonadota</taxon>
        <taxon>Alphaproteobacteria</taxon>
        <taxon>Hyphomicrobiales</taxon>
        <taxon>Nitrobacteraceae</taxon>
        <taxon>Bradyrhizobium</taxon>
    </lineage>
</organism>
<evidence type="ECO:0000313" key="2">
    <source>
        <dbReference type="EMBL" id="OAF19287.1"/>
    </source>
</evidence>
<keyword evidence="1" id="KW-1133">Transmembrane helix</keyword>
<feature type="transmembrane region" description="Helical" evidence="1">
    <location>
        <begin position="178"/>
        <end position="198"/>
    </location>
</feature>
<dbReference type="AlphaFoldDB" id="A0A176ZFN6"/>
<sequence>MSIESQPSAYMAARSRARPAWRLIPEIDRDPTLVTGVQGVTGRIALCGAVAVLVALLSLVGIDFSAALLAMGCAYAGTYRRIFILLATSLLLYRSGFLVDAPLLERLAAQEGVTDRISQPLLQSAMLTLVFALFSGLLVLQGNAATALRRPTMCLLLGFLGLVLATQSTLTIGMPRVLLWSFLVTCQPYLWFLAYALADAGKERSPVWQKLSVFHPFWGATLTPFGKGLSYLRRFEAKTPEELAVTQLKGVKLAAWTLLLAVGRGCFNELVHGILWLPTFDDTLLRHIVHDPYPRWIGWTSLIAYFVEDLLGMTVFGGIIVATARLAGFRLLRNTYRPLESASLADFWNRYYFYFKELLVDHFFYPTFVRCFRSHRRLRLFFATFVAACLGNLLFHFIRDIRFVVDMGLWNAVVGEQSHAFYTFVLAMSVAVSQLRRVPQRATRGWLRGRLLPCLWVCGFFCILHVFDAPLDREHTLWQRAEFLFYLLGVTT</sequence>
<evidence type="ECO:0000313" key="3">
    <source>
        <dbReference type="Proteomes" id="UP000077173"/>
    </source>
</evidence>